<keyword evidence="3" id="KW-1185">Reference proteome</keyword>
<dbReference type="Pfam" id="PF06439">
    <property type="entry name" value="3keto-disac_hyd"/>
    <property type="match status" value="1"/>
</dbReference>
<dbReference type="AlphaFoldDB" id="A0A2K8Z3T3"/>
<dbReference type="KEGG" id="spir:CWM47_23360"/>
<gene>
    <name evidence="2" type="ORF">CWM47_23360</name>
</gene>
<feature type="domain" description="3-keto-alpha-glucoside-1,2-lyase/3-keto-2-hydroxy-glucal hydratase" evidence="1">
    <location>
        <begin position="69"/>
        <end position="252"/>
    </location>
</feature>
<protein>
    <submittedName>
        <fullName evidence="2">DUF1080 domain-containing protein</fullName>
    </submittedName>
</protein>
<dbReference type="Proteomes" id="UP000232883">
    <property type="component" value="Chromosome"/>
</dbReference>
<name>A0A2K8Z3T3_9BACT</name>
<dbReference type="OrthoDB" id="929868at2"/>
<dbReference type="RefSeq" id="WP_100990587.1">
    <property type="nucleotide sequence ID" value="NZ_CP025096.1"/>
</dbReference>
<sequence length="255" mass="28626">MKSIRQIYVLLTSGRIWLDASVAKSTTPKSPLFSSRRPLLVSQLVILFVSVAGQAFTSLPIFAQSPEKAISLFDGKTLTGWKTVDPAHQKLWSVADSLIKSGDGVHKIPENTYLHTLKEYGDFEFRCLFRLYGDPKTGMINSGIQYRSVLEGGKIFGYQADMGNGYWGDLYDEHRRGKLVGGDLRTLKHLLKEEGWNSYIIRCKGNRHELYINGVKTCDYIEKDSKIPQKGVIAVQIHSGGVAQVEFRDLVIVEL</sequence>
<dbReference type="GO" id="GO:0016787">
    <property type="term" value="F:hydrolase activity"/>
    <property type="evidence" value="ECO:0007669"/>
    <property type="project" value="InterPro"/>
</dbReference>
<evidence type="ECO:0000259" key="1">
    <source>
        <dbReference type="Pfam" id="PF06439"/>
    </source>
</evidence>
<evidence type="ECO:0000313" key="3">
    <source>
        <dbReference type="Proteomes" id="UP000232883"/>
    </source>
</evidence>
<proteinExistence type="predicted"/>
<accession>A0A2K8Z3T3</accession>
<dbReference type="Gene3D" id="2.60.120.560">
    <property type="entry name" value="Exo-inulinase, domain 1"/>
    <property type="match status" value="1"/>
</dbReference>
<organism evidence="2 3">
    <name type="scientific">Spirosoma pollinicola</name>
    <dbReference type="NCBI Taxonomy" id="2057025"/>
    <lineage>
        <taxon>Bacteria</taxon>
        <taxon>Pseudomonadati</taxon>
        <taxon>Bacteroidota</taxon>
        <taxon>Cytophagia</taxon>
        <taxon>Cytophagales</taxon>
        <taxon>Cytophagaceae</taxon>
        <taxon>Spirosoma</taxon>
    </lineage>
</organism>
<dbReference type="EMBL" id="CP025096">
    <property type="protein sequence ID" value="AUD04522.1"/>
    <property type="molecule type" value="Genomic_DNA"/>
</dbReference>
<dbReference type="InterPro" id="IPR010496">
    <property type="entry name" value="AL/BT2_dom"/>
</dbReference>
<reference evidence="2 3" key="1">
    <citation type="submission" date="2017-11" db="EMBL/GenBank/DDBJ databases">
        <title>Taxonomic description and genome sequences of Spirosoma HA7 sp. nov., isolated from pollen microhabitat of Corylus avellana.</title>
        <authorList>
            <person name="Ambika Manirajan B."/>
            <person name="Suarez C."/>
            <person name="Ratering S."/>
            <person name="Geissler-Plaum R."/>
            <person name="Cardinale M."/>
            <person name="Sylvia S."/>
        </authorList>
    </citation>
    <scope>NUCLEOTIDE SEQUENCE [LARGE SCALE GENOMIC DNA]</scope>
    <source>
        <strain evidence="2 3">HA7</strain>
    </source>
</reference>
<evidence type="ECO:0000313" key="2">
    <source>
        <dbReference type="EMBL" id="AUD04522.1"/>
    </source>
</evidence>